<dbReference type="InterPro" id="IPR023209">
    <property type="entry name" value="DAO"/>
</dbReference>
<dbReference type="InterPro" id="IPR006076">
    <property type="entry name" value="FAD-dep_OxRdtase"/>
</dbReference>
<keyword evidence="3" id="KW-0285">Flavoprotein</keyword>
<dbReference type="Pfam" id="PF01266">
    <property type="entry name" value="DAO"/>
    <property type="match status" value="1"/>
</dbReference>
<dbReference type="GO" id="GO:0071949">
    <property type="term" value="F:FAD binding"/>
    <property type="evidence" value="ECO:0007669"/>
    <property type="project" value="InterPro"/>
</dbReference>
<evidence type="ECO:0000256" key="3">
    <source>
        <dbReference type="ARBA" id="ARBA00022630"/>
    </source>
</evidence>
<dbReference type="OrthoDB" id="2015447at2759"/>
<accession>A0A1E3QSP0</accession>
<dbReference type="GeneID" id="30148839"/>
<dbReference type="STRING" id="984486.A0A1E3QSP0"/>
<dbReference type="SUPFAM" id="SSF51971">
    <property type="entry name" value="Nucleotide-binding domain"/>
    <property type="match status" value="1"/>
</dbReference>
<sequence length="376" mass="42090">MSNDECVIVGAGIIGVYTAYSLITYAKVPASKITIAAEFQPGDESIRYTSPYAGGNFSCISPDDAPTRNYDRFTYTQLDKLRALLSARNPEFGLDIYECSDYWDYIPGKAKIASLSSYLRDYKVIEQLQLPEGAKFGINYFTWNFNCPKFLKAVLEYLKAEGVVVLRQKFDHIEDALSVAPNASYVFNCTGLGSRELGGVNDKKTYPARGQVVVIKTGKKELKQNFMRWGKNDTATYIIPRPHSNGQVVLGGFLQKYRWEPATFEAESRDIIQRVSKLCPQLLTEYASSKHEVDGFGKLDVIRVVSGWRPSREGGVRIERENFVKNAKERVLVHNYGAGGYGYQSGLGMSFKAVTLAFPRAGDFSDYFNEASQSKL</sequence>
<dbReference type="PANTHER" id="PTHR11530">
    <property type="entry name" value="D-AMINO ACID OXIDASE"/>
    <property type="match status" value="1"/>
</dbReference>
<evidence type="ECO:0000256" key="5">
    <source>
        <dbReference type="ARBA" id="ARBA00023002"/>
    </source>
</evidence>
<dbReference type="RefSeq" id="XP_018985986.1">
    <property type="nucleotide sequence ID" value="XM_019130986.1"/>
</dbReference>
<feature type="binding site" evidence="6">
    <location>
        <position position="237"/>
    </location>
    <ligand>
        <name>D-dopa</name>
        <dbReference type="ChEBI" id="CHEBI:149689"/>
    </ligand>
</feature>
<protein>
    <recommendedName>
        <fullName evidence="7">FAD dependent oxidoreductase domain-containing protein</fullName>
    </recommendedName>
</protein>
<evidence type="ECO:0000256" key="2">
    <source>
        <dbReference type="ARBA" id="ARBA00006730"/>
    </source>
</evidence>
<evidence type="ECO:0000256" key="4">
    <source>
        <dbReference type="ARBA" id="ARBA00022827"/>
    </source>
</evidence>
<dbReference type="Gene3D" id="3.30.9.10">
    <property type="entry name" value="D-Amino Acid Oxidase, subunit A, domain 2"/>
    <property type="match status" value="1"/>
</dbReference>
<dbReference type="GO" id="GO:0005737">
    <property type="term" value="C:cytoplasm"/>
    <property type="evidence" value="ECO:0007669"/>
    <property type="project" value="TreeGrafter"/>
</dbReference>
<name>A0A1E3QSP0_9ASCO</name>
<feature type="binding site" evidence="6">
    <location>
        <begin position="49"/>
        <end position="50"/>
    </location>
    <ligand>
        <name>FAD</name>
        <dbReference type="ChEBI" id="CHEBI:57692"/>
    </ligand>
</feature>
<dbReference type="GO" id="GO:0019478">
    <property type="term" value="P:D-amino acid catabolic process"/>
    <property type="evidence" value="ECO:0007669"/>
    <property type="project" value="TreeGrafter"/>
</dbReference>
<keyword evidence="4 6" id="KW-0274">FAD</keyword>
<comment type="similarity">
    <text evidence="2">Belongs to the DAMOX/DASOX family.</text>
</comment>
<dbReference type="EMBL" id="KV454429">
    <property type="protein sequence ID" value="ODQ80658.1"/>
    <property type="molecule type" value="Genomic_DNA"/>
</dbReference>
<dbReference type="PIRSF" id="PIRSF000189">
    <property type="entry name" value="D-aa_oxidase"/>
    <property type="match status" value="1"/>
</dbReference>
<gene>
    <name evidence="8" type="ORF">BABINDRAFT_175331</name>
</gene>
<feature type="domain" description="FAD dependent oxidoreductase" evidence="7">
    <location>
        <begin position="6"/>
        <end position="349"/>
    </location>
</feature>
<keyword evidence="5" id="KW-0560">Oxidoreductase</keyword>
<dbReference type="AlphaFoldDB" id="A0A1E3QSP0"/>
<evidence type="ECO:0000313" key="9">
    <source>
        <dbReference type="Proteomes" id="UP000094336"/>
    </source>
</evidence>
<reference evidence="9" key="1">
    <citation type="submission" date="2016-05" db="EMBL/GenBank/DDBJ databases">
        <title>Comparative genomics of biotechnologically important yeasts.</title>
        <authorList>
            <consortium name="DOE Joint Genome Institute"/>
            <person name="Riley R."/>
            <person name="Haridas S."/>
            <person name="Wolfe K.H."/>
            <person name="Lopes M.R."/>
            <person name="Hittinger C.T."/>
            <person name="Goker M."/>
            <person name="Salamov A."/>
            <person name="Wisecaver J."/>
            <person name="Long T.M."/>
            <person name="Aerts A.L."/>
            <person name="Barry K."/>
            <person name="Choi C."/>
            <person name="Clum A."/>
            <person name="Coughlan A.Y."/>
            <person name="Deshpande S."/>
            <person name="Douglass A.P."/>
            <person name="Hanson S.J."/>
            <person name="Klenk H.-P."/>
            <person name="Labutti K."/>
            <person name="Lapidus A."/>
            <person name="Lindquist E."/>
            <person name="Lipzen A."/>
            <person name="Meier-Kolthoff J.P."/>
            <person name="Ohm R.A."/>
            <person name="Otillar R.P."/>
            <person name="Pangilinan J."/>
            <person name="Peng Y."/>
            <person name="Rokas A."/>
            <person name="Rosa C.A."/>
            <person name="Scheuner C."/>
            <person name="Sibirny A.A."/>
            <person name="Slot J.C."/>
            <person name="Stielow J.B."/>
            <person name="Sun H."/>
            <person name="Kurtzman C.P."/>
            <person name="Blackwell M."/>
            <person name="Grigoriev I.V."/>
            <person name="Jeffries T.W."/>
        </authorList>
    </citation>
    <scope>NUCLEOTIDE SEQUENCE [LARGE SCALE GENOMIC DNA]</scope>
    <source>
        <strain evidence="9">NRRL Y-12698</strain>
    </source>
</reference>
<dbReference type="SUPFAM" id="SSF54373">
    <property type="entry name" value="FAD-linked reductases, C-terminal domain"/>
    <property type="match status" value="1"/>
</dbReference>
<evidence type="ECO:0000313" key="8">
    <source>
        <dbReference type="EMBL" id="ODQ80658.1"/>
    </source>
</evidence>
<comment type="cofactor">
    <cofactor evidence="1 6">
        <name>FAD</name>
        <dbReference type="ChEBI" id="CHEBI:57692"/>
    </cofactor>
</comment>
<feature type="binding site" evidence="6">
    <location>
        <position position="340"/>
    </location>
    <ligand>
        <name>D-dopa</name>
        <dbReference type="ChEBI" id="CHEBI:149689"/>
    </ligand>
</feature>
<evidence type="ECO:0000256" key="1">
    <source>
        <dbReference type="ARBA" id="ARBA00001974"/>
    </source>
</evidence>
<feature type="binding site" evidence="6">
    <location>
        <position position="309"/>
    </location>
    <ligand>
        <name>D-dopa</name>
        <dbReference type="ChEBI" id="CHEBI:149689"/>
    </ligand>
</feature>
<dbReference type="Gene3D" id="3.40.50.720">
    <property type="entry name" value="NAD(P)-binding Rossmann-like Domain"/>
    <property type="match status" value="1"/>
</dbReference>
<feature type="binding site" evidence="6">
    <location>
        <position position="190"/>
    </location>
    <ligand>
        <name>FAD</name>
        <dbReference type="ChEBI" id="CHEBI:57692"/>
    </ligand>
</feature>
<proteinExistence type="inferred from homology"/>
<evidence type="ECO:0000256" key="6">
    <source>
        <dbReference type="PIRSR" id="PIRSR000189-1"/>
    </source>
</evidence>
<organism evidence="8 9">
    <name type="scientific">Babjeviella inositovora NRRL Y-12698</name>
    <dbReference type="NCBI Taxonomy" id="984486"/>
    <lineage>
        <taxon>Eukaryota</taxon>
        <taxon>Fungi</taxon>
        <taxon>Dikarya</taxon>
        <taxon>Ascomycota</taxon>
        <taxon>Saccharomycotina</taxon>
        <taxon>Pichiomycetes</taxon>
        <taxon>Serinales incertae sedis</taxon>
        <taxon>Babjeviella</taxon>
    </lineage>
</organism>
<dbReference type="PANTHER" id="PTHR11530:SF11">
    <property type="entry name" value="D-ASPARTATE OXIDASE"/>
    <property type="match status" value="1"/>
</dbReference>
<evidence type="ECO:0000259" key="7">
    <source>
        <dbReference type="Pfam" id="PF01266"/>
    </source>
</evidence>
<dbReference type="GO" id="GO:0003884">
    <property type="term" value="F:D-amino-acid oxidase activity"/>
    <property type="evidence" value="ECO:0007669"/>
    <property type="project" value="EnsemblFungi"/>
</dbReference>
<keyword evidence="9" id="KW-1185">Reference proteome</keyword>
<dbReference type="Proteomes" id="UP000094336">
    <property type="component" value="Unassembled WGS sequence"/>
</dbReference>